<feature type="domain" description="Importin N-terminal" evidence="9">
    <location>
        <begin position="61"/>
        <end position="128"/>
    </location>
</feature>
<dbReference type="Pfam" id="PF13513">
    <property type="entry name" value="HEAT_EZ"/>
    <property type="match status" value="1"/>
</dbReference>
<gene>
    <name evidence="10" type="ORF">BASA50_000731</name>
</gene>
<dbReference type="Pfam" id="PF03810">
    <property type="entry name" value="IBN_N"/>
    <property type="match status" value="1"/>
</dbReference>
<dbReference type="PROSITE" id="PS50166">
    <property type="entry name" value="IMPORTIN_B_NT"/>
    <property type="match status" value="1"/>
</dbReference>
<feature type="compositionally biased region" description="Acidic residues" evidence="8">
    <location>
        <begin position="385"/>
        <end position="401"/>
    </location>
</feature>
<dbReference type="InterPro" id="IPR001494">
    <property type="entry name" value="Importin-beta_N"/>
</dbReference>
<keyword evidence="4" id="KW-0963">Cytoplasm</keyword>
<evidence type="ECO:0000256" key="4">
    <source>
        <dbReference type="ARBA" id="ARBA00022490"/>
    </source>
</evidence>
<keyword evidence="11" id="KW-1185">Reference proteome</keyword>
<evidence type="ECO:0000259" key="9">
    <source>
        <dbReference type="PROSITE" id="PS50166"/>
    </source>
</evidence>
<dbReference type="Gene3D" id="1.25.10.10">
    <property type="entry name" value="Leucine-rich Repeat Variant"/>
    <property type="match status" value="2"/>
</dbReference>
<evidence type="ECO:0000256" key="7">
    <source>
        <dbReference type="ARBA" id="ARBA00023242"/>
    </source>
</evidence>
<keyword evidence="5" id="KW-0677">Repeat</keyword>
<dbReference type="PANTHER" id="PTHR10527">
    <property type="entry name" value="IMPORTIN BETA"/>
    <property type="match status" value="1"/>
</dbReference>
<dbReference type="Proteomes" id="UP001648503">
    <property type="component" value="Unassembled WGS sequence"/>
</dbReference>
<evidence type="ECO:0000256" key="8">
    <source>
        <dbReference type="SAM" id="MobiDB-lite"/>
    </source>
</evidence>
<comment type="subcellular location">
    <subcellularLocation>
        <location evidence="2">Cytoplasm</location>
    </subcellularLocation>
    <subcellularLocation>
        <location evidence="1">Nucleus</location>
    </subcellularLocation>
</comment>
<dbReference type="SUPFAM" id="SSF48371">
    <property type="entry name" value="ARM repeat"/>
    <property type="match status" value="1"/>
</dbReference>
<reference evidence="10 11" key="1">
    <citation type="submission" date="2021-02" db="EMBL/GenBank/DDBJ databases">
        <title>Variation within the Batrachochytrium salamandrivorans European outbreak.</title>
        <authorList>
            <person name="Kelly M."/>
            <person name="Pasmans F."/>
            <person name="Shea T.P."/>
            <person name="Munoz J.F."/>
            <person name="Carranza S."/>
            <person name="Cuomo C.A."/>
            <person name="Martel A."/>
        </authorList>
    </citation>
    <scope>NUCLEOTIDE SEQUENCE [LARGE SCALE GENOMIC DNA]</scope>
    <source>
        <strain evidence="10 11">AMFP18/2</strain>
    </source>
</reference>
<proteinExistence type="predicted"/>
<dbReference type="InterPro" id="IPR057672">
    <property type="entry name" value="TPR_IPO4/5"/>
</dbReference>
<dbReference type="InterPro" id="IPR016024">
    <property type="entry name" value="ARM-type_fold"/>
</dbReference>
<keyword evidence="6" id="KW-0653">Protein transport</keyword>
<evidence type="ECO:0000313" key="10">
    <source>
        <dbReference type="EMBL" id="KAH6586267.1"/>
    </source>
</evidence>
<accession>A0ABQ8ETF1</accession>
<protein>
    <recommendedName>
        <fullName evidence="9">Importin N-terminal domain-containing protein</fullName>
    </recommendedName>
</protein>
<evidence type="ECO:0000256" key="1">
    <source>
        <dbReference type="ARBA" id="ARBA00004123"/>
    </source>
</evidence>
<organism evidence="10 11">
    <name type="scientific">Batrachochytrium salamandrivorans</name>
    <dbReference type="NCBI Taxonomy" id="1357716"/>
    <lineage>
        <taxon>Eukaryota</taxon>
        <taxon>Fungi</taxon>
        <taxon>Fungi incertae sedis</taxon>
        <taxon>Chytridiomycota</taxon>
        <taxon>Chytridiomycota incertae sedis</taxon>
        <taxon>Chytridiomycetes</taxon>
        <taxon>Rhizophydiales</taxon>
        <taxon>Rhizophydiales incertae sedis</taxon>
        <taxon>Batrachochytrium</taxon>
    </lineage>
</organism>
<evidence type="ECO:0000256" key="6">
    <source>
        <dbReference type="ARBA" id="ARBA00022927"/>
    </source>
</evidence>
<dbReference type="InterPro" id="IPR011989">
    <property type="entry name" value="ARM-like"/>
</dbReference>
<evidence type="ECO:0000313" key="11">
    <source>
        <dbReference type="Proteomes" id="UP001648503"/>
    </source>
</evidence>
<name>A0ABQ8ETF1_9FUNG</name>
<evidence type="ECO:0000256" key="3">
    <source>
        <dbReference type="ARBA" id="ARBA00022448"/>
    </source>
</evidence>
<feature type="region of interest" description="Disordered" evidence="8">
    <location>
        <begin position="345"/>
        <end position="401"/>
    </location>
</feature>
<dbReference type="EMBL" id="JAFCIX010000575">
    <property type="protein sequence ID" value="KAH6586267.1"/>
    <property type="molecule type" value="Genomic_DNA"/>
</dbReference>
<evidence type="ECO:0000256" key="2">
    <source>
        <dbReference type="ARBA" id="ARBA00004496"/>
    </source>
</evidence>
<dbReference type="InterPro" id="IPR040122">
    <property type="entry name" value="Importin_beta"/>
</dbReference>
<keyword evidence="7" id="KW-0539">Nucleus</keyword>
<dbReference type="Pfam" id="PF25780">
    <property type="entry name" value="TPR_IPO5"/>
    <property type="match status" value="1"/>
</dbReference>
<sequence>MNPATLPASPAATLVNAGALGPAVTAAVAASGWQPRAEDLSNLIQLFVRSTHANSQVQAQLMQQLHSFASVPDFPNYLAFIFALTNEAVAVRTVAGLTLKNHVRDAMGSLHPQVLEFVKSASLHALADADQVIRATSGTIITTVNKIDTRIWPDIVPKLLELIDTQSPALEEGAFGALRKICEDSCNELEEGDPQIMSYLIQKLLPHMHNANVKVRTAAIESLNQFILARCEPLMLNINTFVTSIYQLTSDQNKGVRRAICQSFVLIFEVTPDTVIPELNNVVSFMLFCTQDEEEKVALEASEFWLAFAEQDRFRDHLEPYLPQIVPILAKGMVYSDEEVMMLGGDEDDANVPDNIHDIKPRHHKSRNHTNLSTQDQAKKADGGEFSDDDEEDYDEDTDEVDNEWNVRKCSAASIDVLATVFKEHLLEVLLPYLTQQLNSPDWLNREAGILALGAIAEGCTMGMIPHLPTLIPILLTTLKDKKPLVRSISCWTLGRYANWVVHGDPSQLNIPNEQQAQHRKLYFEPLLEGLLIMTLDNNKRVQETGCSALAVLEEVAGEYLVPYLGPILQTLGNAFTKYQHKNLLILYDALGTLADAVGPGLDNPQLVDLFMPCLTQKWELLADGDSGIFPLFECLSSVAMALGPGFLPYTPIVWDRCLRIISTSLLHFQNYQQNPEQAPEPDKDSIVVAQDLLSGVTQGLGSKVSPFISSGNPSILDILTVCLKHPFSEVRQSACALLGDFAINTFAEIKPRVNEYMQHTVPLIQLGANDDMTTAISNNATWAAGEIALKMEGEMQVWVQPLLERLIPLLLSGNKQTLKENSAITIGRLSIANSAIIAPLLGRFAHEWCETLGRIRDNLEKESAFQGFCRLIVANPNGLVPHLVHFCDAVVQWSRISPDLNETFRHVLTMYVSGMGDQWAVTVQGFPILTRQRLKERYNL</sequence>
<evidence type="ECO:0000256" key="5">
    <source>
        <dbReference type="ARBA" id="ARBA00022737"/>
    </source>
</evidence>
<comment type="caution">
    <text evidence="10">The sequence shown here is derived from an EMBL/GenBank/DDBJ whole genome shotgun (WGS) entry which is preliminary data.</text>
</comment>
<keyword evidence="3" id="KW-0813">Transport</keyword>